<evidence type="ECO:0000313" key="2">
    <source>
        <dbReference type="EMBL" id="CAK9256783.1"/>
    </source>
</evidence>
<organism evidence="2 3">
    <name type="scientific">Sphagnum jensenii</name>
    <dbReference type="NCBI Taxonomy" id="128206"/>
    <lineage>
        <taxon>Eukaryota</taxon>
        <taxon>Viridiplantae</taxon>
        <taxon>Streptophyta</taxon>
        <taxon>Embryophyta</taxon>
        <taxon>Bryophyta</taxon>
        <taxon>Sphagnophytina</taxon>
        <taxon>Sphagnopsida</taxon>
        <taxon>Sphagnales</taxon>
        <taxon>Sphagnaceae</taxon>
        <taxon>Sphagnum</taxon>
    </lineage>
</organism>
<name>A0ABP0VSL8_9BRYO</name>
<dbReference type="EMBL" id="OZ020105">
    <property type="protein sequence ID" value="CAK9256783.1"/>
    <property type="molecule type" value="Genomic_DNA"/>
</dbReference>
<protein>
    <submittedName>
        <fullName evidence="2">Uncharacterized protein</fullName>
    </submittedName>
</protein>
<evidence type="ECO:0000256" key="1">
    <source>
        <dbReference type="SAM" id="MobiDB-lite"/>
    </source>
</evidence>
<gene>
    <name evidence="2" type="ORF">CSSPJE1EN1_LOCUS2261</name>
</gene>
<proteinExistence type="predicted"/>
<keyword evidence="3" id="KW-1185">Reference proteome</keyword>
<accession>A0ABP0VSL8</accession>
<sequence length="79" mass="9171">MNNSCCRWQRLSISSTLLQLIDLPMNHIMIPMNFSIMMRMTSTLLVFQQQLHDHRNKKQPQKSIMCPTRSTHVSAASDP</sequence>
<feature type="compositionally biased region" description="Polar residues" evidence="1">
    <location>
        <begin position="68"/>
        <end position="79"/>
    </location>
</feature>
<evidence type="ECO:0000313" key="3">
    <source>
        <dbReference type="Proteomes" id="UP001497444"/>
    </source>
</evidence>
<reference evidence="2" key="1">
    <citation type="submission" date="2024-02" db="EMBL/GenBank/DDBJ databases">
        <authorList>
            <consortium name="ELIXIR-Norway"/>
            <consortium name="Elixir Norway"/>
        </authorList>
    </citation>
    <scope>NUCLEOTIDE SEQUENCE</scope>
</reference>
<dbReference type="Proteomes" id="UP001497444">
    <property type="component" value="Chromosome 10"/>
</dbReference>
<feature type="region of interest" description="Disordered" evidence="1">
    <location>
        <begin position="55"/>
        <end position="79"/>
    </location>
</feature>